<keyword evidence="3 9" id="KW-0732">Signal</keyword>
<dbReference type="SMART" id="SM00022">
    <property type="entry name" value="PLAc"/>
    <property type="match status" value="1"/>
</dbReference>
<reference evidence="11 12" key="1">
    <citation type="journal article" date="2024" name="Commun. Biol.">
        <title>Comparative genomic analysis of thermophilic fungi reveals convergent evolutionary adaptations and gene losses.</title>
        <authorList>
            <person name="Steindorff A.S."/>
            <person name="Aguilar-Pontes M.V."/>
            <person name="Robinson A.J."/>
            <person name="Andreopoulos B."/>
            <person name="LaButti K."/>
            <person name="Kuo A."/>
            <person name="Mondo S."/>
            <person name="Riley R."/>
            <person name="Otillar R."/>
            <person name="Haridas S."/>
            <person name="Lipzen A."/>
            <person name="Grimwood J."/>
            <person name="Schmutz J."/>
            <person name="Clum A."/>
            <person name="Reid I.D."/>
            <person name="Moisan M.C."/>
            <person name="Butler G."/>
            <person name="Nguyen T.T.M."/>
            <person name="Dewar K."/>
            <person name="Conant G."/>
            <person name="Drula E."/>
            <person name="Henrissat B."/>
            <person name="Hansel C."/>
            <person name="Singer S."/>
            <person name="Hutchinson M.I."/>
            <person name="de Vries R.P."/>
            <person name="Natvig D.O."/>
            <person name="Powell A.J."/>
            <person name="Tsang A."/>
            <person name="Grigoriev I.V."/>
        </authorList>
    </citation>
    <scope>NUCLEOTIDE SEQUENCE [LARGE SCALE GENOMIC DNA]</scope>
    <source>
        <strain evidence="11 12">CBS 494.80</strain>
    </source>
</reference>
<accession>A0ABR4BU67</accession>
<dbReference type="EC" id="3.1.1.5" evidence="2 9"/>
<proteinExistence type="inferred from homology"/>
<feature type="signal peptide" evidence="9">
    <location>
        <begin position="1"/>
        <end position="19"/>
    </location>
</feature>
<evidence type="ECO:0000256" key="8">
    <source>
        <dbReference type="PROSITE-ProRule" id="PRU00555"/>
    </source>
</evidence>
<organism evidence="11 12">
    <name type="scientific">Oculimacula yallundae</name>
    <dbReference type="NCBI Taxonomy" id="86028"/>
    <lineage>
        <taxon>Eukaryota</taxon>
        <taxon>Fungi</taxon>
        <taxon>Dikarya</taxon>
        <taxon>Ascomycota</taxon>
        <taxon>Pezizomycotina</taxon>
        <taxon>Leotiomycetes</taxon>
        <taxon>Helotiales</taxon>
        <taxon>Ploettnerulaceae</taxon>
        <taxon>Oculimacula</taxon>
    </lineage>
</organism>
<keyword evidence="5 8" id="KW-0442">Lipid degradation</keyword>
<evidence type="ECO:0000259" key="10">
    <source>
        <dbReference type="PROSITE" id="PS51210"/>
    </source>
</evidence>
<dbReference type="Pfam" id="PF01735">
    <property type="entry name" value="PLA2_B"/>
    <property type="match status" value="1"/>
</dbReference>
<evidence type="ECO:0000256" key="6">
    <source>
        <dbReference type="ARBA" id="ARBA00023098"/>
    </source>
</evidence>
<dbReference type="EMBL" id="JAZHXI010000019">
    <property type="protein sequence ID" value="KAL2061197.1"/>
    <property type="molecule type" value="Genomic_DNA"/>
</dbReference>
<evidence type="ECO:0000256" key="7">
    <source>
        <dbReference type="ARBA" id="ARBA00023180"/>
    </source>
</evidence>
<evidence type="ECO:0000256" key="3">
    <source>
        <dbReference type="ARBA" id="ARBA00022729"/>
    </source>
</evidence>
<sequence length="651" mass="69875">MKFSTSLLASVATVALCDASHVLPRDASPNSFKEIVSSETGYAVQRALPNSPSGGYAPAVVSCPSQRPTIRSAATLSPSEVSWLQLRRQHTIDPMISWLTRMNITGFDAGAYINGIRNNATSLPNIGIAVSGGGYRALMNGAGFVAAADSRTKNSTNTGQIGGLLQATTYLAGLSGGGWLVGSLYTNNFSSVQDLRDGSKGSNIWKFDNTIFQGPSGHGVQLLKTADYYTTIKDQVETKSKAGYNTSITDYWGRALSYQLINATNGGPAYTFSSIAQAANFKDGSIPFPFLVADGRAPGTKIISLNSTVFEFNPFEMGSWDPVIYGFAPTEYLGSNFSNGVIPSNGSCVRGFDQSGFVMGTSSSLFNQFLLQVNSTAIPSFLRNIFTSVLTSLGKDNDDIAQWKPNPFLNYNNRSSISRSDELSLVDGGEDLQNIPLYPLIQPQRHVDVIFAVDSSADTAFSWPNGTALVATYERSLNRTIENGTAFPSIPSVNTFVNLGLNNHPTFFGCNSSNMTGPSPIVVYIPNAPYVTHSNVSTFDPDYNTTQRNLIIQNGYEVATMGNGTLDKQWPTCMACAVLSRSWERTKTAVPAACTQCFQRYCWNGTVDNRAPAGNYTPGFKIKEIPLSGSSSLRTSAVGLAAVVGAMLMLI</sequence>
<dbReference type="InterPro" id="IPR002642">
    <property type="entry name" value="LysoPLipase_cat_dom"/>
</dbReference>
<dbReference type="Gene3D" id="3.40.1090.10">
    <property type="entry name" value="Cytosolic phospholipase A2 catalytic domain"/>
    <property type="match status" value="1"/>
</dbReference>
<comment type="caution">
    <text evidence="11">The sequence shown here is derived from an EMBL/GenBank/DDBJ whole genome shotgun (WGS) entry which is preliminary data.</text>
</comment>
<dbReference type="SUPFAM" id="SSF52151">
    <property type="entry name" value="FabD/lysophospholipase-like"/>
    <property type="match status" value="1"/>
</dbReference>
<feature type="domain" description="PLA2c" evidence="10">
    <location>
        <begin position="62"/>
        <end position="608"/>
    </location>
</feature>
<dbReference type="InterPro" id="IPR016035">
    <property type="entry name" value="Acyl_Trfase/lysoPLipase"/>
</dbReference>
<dbReference type="PANTHER" id="PTHR10728">
    <property type="entry name" value="CYTOSOLIC PHOSPHOLIPASE A2"/>
    <property type="match status" value="1"/>
</dbReference>
<evidence type="ECO:0000256" key="5">
    <source>
        <dbReference type="ARBA" id="ARBA00022963"/>
    </source>
</evidence>
<comment type="similarity">
    <text evidence="1 9">Belongs to the lysophospholipase family.</text>
</comment>
<protein>
    <recommendedName>
        <fullName evidence="2 9">Lysophospholipase</fullName>
        <ecNumber evidence="2 9">3.1.1.5</ecNumber>
    </recommendedName>
</protein>
<evidence type="ECO:0000256" key="9">
    <source>
        <dbReference type="RuleBase" id="RU362103"/>
    </source>
</evidence>
<keyword evidence="6 8" id="KW-0443">Lipid metabolism</keyword>
<dbReference type="Proteomes" id="UP001595075">
    <property type="component" value="Unassembled WGS sequence"/>
</dbReference>
<keyword evidence="7" id="KW-0325">Glycoprotein</keyword>
<name>A0ABR4BU67_9HELO</name>
<feature type="chain" id="PRO_5044962641" description="Lysophospholipase" evidence="9">
    <location>
        <begin position="20"/>
        <end position="651"/>
    </location>
</feature>
<evidence type="ECO:0000256" key="1">
    <source>
        <dbReference type="ARBA" id="ARBA00008780"/>
    </source>
</evidence>
<keyword evidence="12" id="KW-1185">Reference proteome</keyword>
<keyword evidence="4 8" id="KW-0378">Hydrolase</keyword>
<comment type="catalytic activity">
    <reaction evidence="9">
        <text>a 1-acyl-sn-glycero-3-phosphocholine + H2O = sn-glycerol 3-phosphocholine + a fatty acid + H(+)</text>
        <dbReference type="Rhea" id="RHEA:15177"/>
        <dbReference type="ChEBI" id="CHEBI:15377"/>
        <dbReference type="ChEBI" id="CHEBI:15378"/>
        <dbReference type="ChEBI" id="CHEBI:16870"/>
        <dbReference type="ChEBI" id="CHEBI:28868"/>
        <dbReference type="ChEBI" id="CHEBI:58168"/>
        <dbReference type="EC" id="3.1.1.5"/>
    </reaction>
</comment>
<evidence type="ECO:0000313" key="12">
    <source>
        <dbReference type="Proteomes" id="UP001595075"/>
    </source>
</evidence>
<gene>
    <name evidence="11" type="ORF">VTL71DRAFT_7470</name>
</gene>
<dbReference type="PROSITE" id="PS51210">
    <property type="entry name" value="PLA2C"/>
    <property type="match status" value="1"/>
</dbReference>
<evidence type="ECO:0000256" key="2">
    <source>
        <dbReference type="ARBA" id="ARBA00013274"/>
    </source>
</evidence>
<dbReference type="PANTHER" id="PTHR10728:SF33">
    <property type="entry name" value="LYSOPHOSPHOLIPASE 1-RELATED"/>
    <property type="match status" value="1"/>
</dbReference>
<dbReference type="CDD" id="cd07203">
    <property type="entry name" value="cPLA2_Fungal_PLB"/>
    <property type="match status" value="1"/>
</dbReference>
<evidence type="ECO:0000256" key="4">
    <source>
        <dbReference type="ARBA" id="ARBA00022801"/>
    </source>
</evidence>
<evidence type="ECO:0000313" key="11">
    <source>
        <dbReference type="EMBL" id="KAL2061197.1"/>
    </source>
</evidence>